<dbReference type="Pfam" id="PF02690">
    <property type="entry name" value="Na_Pi_cotrans"/>
    <property type="match status" value="2"/>
</dbReference>
<evidence type="ECO:0000313" key="9">
    <source>
        <dbReference type="EnsemblMetazoa" id="XP_802027"/>
    </source>
</evidence>
<dbReference type="OMA" id="KQWCQTT"/>
<keyword evidence="5 8" id="KW-1133">Transmembrane helix</keyword>
<feature type="compositionally biased region" description="Polar residues" evidence="7">
    <location>
        <begin position="1"/>
        <end position="17"/>
    </location>
</feature>
<feature type="transmembrane region" description="Helical" evidence="8">
    <location>
        <begin position="509"/>
        <end position="535"/>
    </location>
</feature>
<keyword evidence="4 8" id="KW-0812">Transmembrane</keyword>
<keyword evidence="6 8" id="KW-0472">Membrane</keyword>
<reference evidence="10" key="1">
    <citation type="submission" date="2015-02" db="EMBL/GenBank/DDBJ databases">
        <title>Genome sequencing for Strongylocentrotus purpuratus.</title>
        <authorList>
            <person name="Murali S."/>
            <person name="Liu Y."/>
            <person name="Vee V."/>
            <person name="English A."/>
            <person name="Wang M."/>
            <person name="Skinner E."/>
            <person name="Han Y."/>
            <person name="Muzny D.M."/>
            <person name="Worley K.C."/>
            <person name="Gibbs R.A."/>
        </authorList>
    </citation>
    <scope>NUCLEOTIDE SEQUENCE</scope>
</reference>
<feature type="region of interest" description="Disordered" evidence="7">
    <location>
        <begin position="89"/>
        <end position="113"/>
    </location>
</feature>
<evidence type="ECO:0000256" key="4">
    <source>
        <dbReference type="ARBA" id="ARBA00022692"/>
    </source>
</evidence>
<comment type="similarity">
    <text evidence="2">Belongs to the SLC34A transporter family.</text>
</comment>
<dbReference type="PANTHER" id="PTHR10010:SF46">
    <property type="entry name" value="SODIUM-DEPENDENT PHOSPHATE TRANSPORT PROTEIN 2B"/>
    <property type="match status" value="1"/>
</dbReference>
<feature type="transmembrane region" description="Helical" evidence="8">
    <location>
        <begin position="211"/>
        <end position="237"/>
    </location>
</feature>
<dbReference type="EnsemblMetazoa" id="XM_796934">
    <property type="protein sequence ID" value="XP_802027"/>
    <property type="gene ID" value="LOC576137"/>
</dbReference>
<name>A0A7M7RG73_STRPU</name>
<dbReference type="InterPro" id="IPR003841">
    <property type="entry name" value="Na/Pi_transpt"/>
</dbReference>
<keyword evidence="3" id="KW-1003">Cell membrane</keyword>
<dbReference type="FunCoup" id="A0A7M7RG73">
    <property type="interactions" value="10"/>
</dbReference>
<dbReference type="AlphaFoldDB" id="A0A7M7RG73"/>
<feature type="transmembrane region" description="Helical" evidence="8">
    <location>
        <begin position="618"/>
        <end position="637"/>
    </location>
</feature>
<dbReference type="InParanoid" id="A0A7M7RG73"/>
<dbReference type="Proteomes" id="UP000007110">
    <property type="component" value="Unassembled WGS sequence"/>
</dbReference>
<proteinExistence type="inferred from homology"/>
<protein>
    <submittedName>
        <fullName evidence="9">Uncharacterized protein</fullName>
    </submittedName>
</protein>
<feature type="transmembrane region" description="Helical" evidence="8">
    <location>
        <begin position="142"/>
        <end position="163"/>
    </location>
</feature>
<sequence length="768" mass="83488">MVASNFLETQPPRSSTPEMEDSEVMLSLLVPSRIPSPSQTPPPPYSVEDLTTNQIKWVVRKVDLGATDAANGDVLLDLDLDENVKEKKRDGTLLADEQPPAGANEEEEEVEDPWALSELKDTSTPWNELTCCGKMSRVLVSWIFKPVLIIGLLYFFICSLDLMSSAFRLLGGKEAGEVFSQNDLLNNPVCGLMIGILATVLVQSSSTSTSIVVSIVAAGILPVRPAIFIIMGANIGTSVTNTIVSMAQSGNRSEFRRAFGGAVVHDMFNWLSVICLLPLEYATGYLYRLTNLIVASFKIETKKGAKLELLKVLTKPFSLRIIQIDSKKISQIATGELEAENQSLLKVWCKTEEVPQIVNQTANAYIANTTAYPPTYTTGWGGWGGWGNVFNTSGTDTGFNKTTTGYPVWWDATGTSTPPSGNPTTDASGQITQMVKINVEKCHFIFNNTGLSDRAIGGILLVIALVMLCSCLVMMVKALNSLLKGRVAGIIRKTLNADFPGPFRHLTGYAAILVGAGITFLVQSSSVFTSALTPLVGVGVITLDRMYPLTLGSNIGTTATGLLAAMASSGDKLENSIQIALCHLFFNISGILLWYPIPIMRNIPIMLAKKLGNTTAKYRWFAIMYLILMFFFLPLSIFGLSLISVWCLLGVGVPIILITIFVVVVNTLQAKRPQALPEKLLDWEFLPLWMHSLSPLDRLISKLLSVGKRCCPCRSNSKGSHNISGQPLVHSNSASPVKVHYDVVNDRTETLPASELGNNGDAKRLSTL</sequence>
<evidence type="ECO:0000256" key="5">
    <source>
        <dbReference type="ARBA" id="ARBA00022989"/>
    </source>
</evidence>
<accession>A0A7M7RG73</accession>
<dbReference type="RefSeq" id="XP_802027.3">
    <property type="nucleotide sequence ID" value="XM_796934.5"/>
</dbReference>
<dbReference type="GO" id="GO:0044341">
    <property type="term" value="P:sodium-dependent phosphate transport"/>
    <property type="evidence" value="ECO:0007669"/>
    <property type="project" value="InterPro"/>
</dbReference>
<feature type="transmembrane region" description="Helical" evidence="8">
    <location>
        <begin position="577"/>
        <end position="597"/>
    </location>
</feature>
<evidence type="ECO:0000256" key="7">
    <source>
        <dbReference type="SAM" id="MobiDB-lite"/>
    </source>
</evidence>
<organism evidence="9 10">
    <name type="scientific">Strongylocentrotus purpuratus</name>
    <name type="common">Purple sea urchin</name>
    <dbReference type="NCBI Taxonomy" id="7668"/>
    <lineage>
        <taxon>Eukaryota</taxon>
        <taxon>Metazoa</taxon>
        <taxon>Echinodermata</taxon>
        <taxon>Eleutherozoa</taxon>
        <taxon>Echinozoa</taxon>
        <taxon>Echinoidea</taxon>
        <taxon>Euechinoidea</taxon>
        <taxon>Echinacea</taxon>
        <taxon>Camarodonta</taxon>
        <taxon>Echinidea</taxon>
        <taxon>Strongylocentrotidae</taxon>
        <taxon>Strongylocentrotus</taxon>
    </lineage>
</organism>
<dbReference type="NCBIfam" id="TIGR01013">
    <property type="entry name" value="2a58"/>
    <property type="match status" value="1"/>
</dbReference>
<dbReference type="OrthoDB" id="76259at2759"/>
<keyword evidence="10" id="KW-1185">Reference proteome</keyword>
<evidence type="ECO:0000256" key="2">
    <source>
        <dbReference type="ARBA" id="ARBA00005808"/>
    </source>
</evidence>
<reference evidence="9" key="2">
    <citation type="submission" date="2021-01" db="UniProtKB">
        <authorList>
            <consortium name="EnsemblMetazoa"/>
        </authorList>
    </citation>
    <scope>IDENTIFICATION</scope>
</reference>
<evidence type="ECO:0000313" key="10">
    <source>
        <dbReference type="Proteomes" id="UP000007110"/>
    </source>
</evidence>
<feature type="transmembrane region" description="Helical" evidence="8">
    <location>
        <begin position="643"/>
        <end position="665"/>
    </location>
</feature>
<dbReference type="GO" id="GO:0005436">
    <property type="term" value="F:sodium:phosphate symporter activity"/>
    <property type="evidence" value="ECO:0007669"/>
    <property type="project" value="InterPro"/>
</dbReference>
<evidence type="ECO:0000256" key="8">
    <source>
        <dbReference type="SAM" id="Phobius"/>
    </source>
</evidence>
<feature type="transmembrane region" description="Helical" evidence="8">
    <location>
        <begin position="258"/>
        <end position="279"/>
    </location>
</feature>
<evidence type="ECO:0000256" key="1">
    <source>
        <dbReference type="ARBA" id="ARBA00004424"/>
    </source>
</evidence>
<feature type="region of interest" description="Disordered" evidence="7">
    <location>
        <begin position="1"/>
        <end position="48"/>
    </location>
</feature>
<dbReference type="NCBIfam" id="NF037997">
    <property type="entry name" value="Na_Pi_symport"/>
    <property type="match status" value="1"/>
</dbReference>
<feature type="transmembrane region" description="Helical" evidence="8">
    <location>
        <begin position="547"/>
        <end position="565"/>
    </location>
</feature>
<comment type="subcellular location">
    <subcellularLocation>
        <location evidence="1">Apical cell membrane</location>
        <topology evidence="1">Multi-pass membrane protein</topology>
    </subcellularLocation>
</comment>
<feature type="transmembrane region" description="Helical" evidence="8">
    <location>
        <begin position="455"/>
        <end position="476"/>
    </location>
</feature>
<dbReference type="GeneID" id="576137"/>
<evidence type="ECO:0000256" key="6">
    <source>
        <dbReference type="ARBA" id="ARBA00023136"/>
    </source>
</evidence>
<dbReference type="PANTHER" id="PTHR10010">
    <property type="entry name" value="SOLUTE CARRIER FAMILY 34 SODIUM PHOSPHATE , MEMBER 2-RELATED"/>
    <property type="match status" value="1"/>
</dbReference>
<evidence type="ECO:0000256" key="3">
    <source>
        <dbReference type="ARBA" id="ARBA00022475"/>
    </source>
</evidence>
<dbReference type="GO" id="GO:0016324">
    <property type="term" value="C:apical plasma membrane"/>
    <property type="evidence" value="ECO:0007669"/>
    <property type="project" value="UniProtKB-SubCell"/>
</dbReference>